<proteinExistence type="predicted"/>
<gene>
    <name evidence="6" type="primary">LOC101861989</name>
</gene>
<feature type="region of interest" description="Disordered" evidence="2">
    <location>
        <begin position="639"/>
        <end position="698"/>
    </location>
</feature>
<keyword evidence="1" id="KW-0245">EGF-like domain</keyword>
<comment type="caution">
    <text evidence="1">Lacks conserved residue(s) required for the propagation of feature annotation.</text>
</comment>
<dbReference type="SUPFAM" id="SSF57196">
    <property type="entry name" value="EGF/Laminin"/>
    <property type="match status" value="1"/>
</dbReference>
<dbReference type="Gene3D" id="2.10.25.10">
    <property type="entry name" value="Laminin"/>
    <property type="match status" value="1"/>
</dbReference>
<keyword evidence="3" id="KW-0472">Membrane</keyword>
<evidence type="ECO:0000256" key="1">
    <source>
        <dbReference type="PROSITE-ProRule" id="PRU00076"/>
    </source>
</evidence>
<dbReference type="PROSITE" id="PS00022">
    <property type="entry name" value="EGF_1"/>
    <property type="match status" value="1"/>
</dbReference>
<name>A0ABM1AA57_APLCA</name>
<feature type="transmembrane region" description="Helical" evidence="3">
    <location>
        <begin position="512"/>
        <end position="531"/>
    </location>
</feature>
<dbReference type="Gene3D" id="2.60.60.20">
    <property type="entry name" value="PLAT/LH2 domain"/>
    <property type="match status" value="1"/>
</dbReference>
<dbReference type="SUPFAM" id="SSF49723">
    <property type="entry name" value="Lipase/lipooxygenase domain (PLAT/LH2 domain)"/>
    <property type="match status" value="1"/>
</dbReference>
<sequence>MTTADPTTTLQQQQKTTTTTTATPTTTTTSTPSTTPVYATTTPSPCVPNPCFNSATCSFLGGVVTCTCLTGFSGPKCNVSASREQAHTVDLGTSATQVTNVDTLMSTVTSEVGSAPPEDKSVMLTSAGTISIVLNRLKNVTLAEDQAEEISKSVLGATSSLVTSMSSVSCEGQVTDNICQQDNLQNFIEDVETSIFSVAEVVAETGDNTHNNTVIKTANVELTVTEQTPPEEIVGKEIQSEAATLSLPSSLNDIASGRKIRLEMAVINKGLYPTTDAATLEPASNVVSLRLIDDLGNKVNLDPSDPMEVTFNPLAEVTPQTALSETNSLSIQLSGSVVQVSFKLQAGSDALTLEGRFDKVPEDNLHDLYAHVSGSTLQEKTVSSSDIVVQMNGDEVQLQVFNAQTHGKVLYLSATYTATAAIPAGRRRLLQASQSTGVSVVSLSANFWSASCVCWTTSPNLKISSVDPSGHVKFTSNFFGSFSLSQMVILPNTIDFSALFANFSDRLKDSPYVLALNLLILALTVLGVMLVRRMDKADYSAWSYLPLVGNKQTDQWHYAVSVYTSMGSVPRLDALPYCVLIGQYGQTPPTLLYDGVRENFQKGCTNNFILSSNCHLGPLMEIKVWLGRQKGHTPKCHTLHGHAPVKAGTPTVRRPLADGFSKRSRVSPSPEPEHEQVKGLDKEVKGEGEKVQCQENEKSSRRRWCCCGGDGGDVRYEEWKLEHVVVM</sequence>
<keyword evidence="5" id="KW-1185">Reference proteome</keyword>
<evidence type="ECO:0000256" key="2">
    <source>
        <dbReference type="SAM" id="MobiDB-lite"/>
    </source>
</evidence>
<keyword evidence="3" id="KW-0812">Transmembrane</keyword>
<dbReference type="Proteomes" id="UP000694888">
    <property type="component" value="Unplaced"/>
</dbReference>
<accession>A0ABM1AA57</accession>
<dbReference type="PROSITE" id="PS50026">
    <property type="entry name" value="EGF_3"/>
    <property type="match status" value="1"/>
</dbReference>
<evidence type="ECO:0000313" key="6">
    <source>
        <dbReference type="RefSeq" id="XP_012943768.2"/>
    </source>
</evidence>
<dbReference type="Pfam" id="PF00008">
    <property type="entry name" value="EGF"/>
    <property type="match status" value="1"/>
</dbReference>
<feature type="domain" description="EGF-like" evidence="4">
    <location>
        <begin position="42"/>
        <end position="78"/>
    </location>
</feature>
<feature type="disulfide bond" evidence="1">
    <location>
        <begin position="68"/>
        <end position="77"/>
    </location>
</feature>
<dbReference type="PROSITE" id="PS01186">
    <property type="entry name" value="EGF_2"/>
    <property type="match status" value="1"/>
</dbReference>
<feature type="region of interest" description="Disordered" evidence="2">
    <location>
        <begin position="1"/>
        <end position="39"/>
    </location>
</feature>
<evidence type="ECO:0000313" key="5">
    <source>
        <dbReference type="Proteomes" id="UP000694888"/>
    </source>
</evidence>
<evidence type="ECO:0000256" key="3">
    <source>
        <dbReference type="SAM" id="Phobius"/>
    </source>
</evidence>
<organism evidence="5 6">
    <name type="scientific">Aplysia californica</name>
    <name type="common">California sea hare</name>
    <dbReference type="NCBI Taxonomy" id="6500"/>
    <lineage>
        <taxon>Eukaryota</taxon>
        <taxon>Metazoa</taxon>
        <taxon>Spiralia</taxon>
        <taxon>Lophotrochozoa</taxon>
        <taxon>Mollusca</taxon>
        <taxon>Gastropoda</taxon>
        <taxon>Heterobranchia</taxon>
        <taxon>Euthyneura</taxon>
        <taxon>Tectipleura</taxon>
        <taxon>Aplysiida</taxon>
        <taxon>Aplysioidea</taxon>
        <taxon>Aplysiidae</taxon>
        <taxon>Aplysia</taxon>
    </lineage>
</organism>
<dbReference type="PANTHER" id="PTHR10877">
    <property type="entry name" value="POLYCYSTIN FAMILY MEMBER"/>
    <property type="match status" value="1"/>
</dbReference>
<dbReference type="PANTHER" id="PTHR10877:SF150">
    <property type="entry name" value="REJ DOMAIN-CONTAINING PROTEIN"/>
    <property type="match status" value="1"/>
</dbReference>
<keyword evidence="3" id="KW-1133">Transmembrane helix</keyword>
<dbReference type="CDD" id="cd00053">
    <property type="entry name" value="EGF"/>
    <property type="match status" value="1"/>
</dbReference>
<dbReference type="GeneID" id="101861989"/>
<dbReference type="InterPro" id="IPR000742">
    <property type="entry name" value="EGF"/>
</dbReference>
<evidence type="ECO:0000259" key="4">
    <source>
        <dbReference type="PROSITE" id="PS50026"/>
    </source>
</evidence>
<feature type="compositionally biased region" description="Basic and acidic residues" evidence="2">
    <location>
        <begin position="671"/>
        <end position="698"/>
    </location>
</feature>
<protein>
    <submittedName>
        <fullName evidence="6">GPI-anchored protein pfl2</fullName>
    </submittedName>
</protein>
<dbReference type="InterPro" id="IPR051223">
    <property type="entry name" value="Polycystin"/>
</dbReference>
<reference evidence="6" key="1">
    <citation type="submission" date="2025-08" db="UniProtKB">
        <authorList>
            <consortium name="RefSeq"/>
        </authorList>
    </citation>
    <scope>IDENTIFICATION</scope>
</reference>
<dbReference type="InterPro" id="IPR036392">
    <property type="entry name" value="PLAT/LH2_dom_sf"/>
</dbReference>
<feature type="non-terminal residue" evidence="6">
    <location>
        <position position="727"/>
    </location>
</feature>
<dbReference type="RefSeq" id="XP_012943768.2">
    <property type="nucleotide sequence ID" value="XM_013088314.2"/>
</dbReference>
<keyword evidence="1" id="KW-1015">Disulfide bond</keyword>